<dbReference type="GO" id="GO:0016829">
    <property type="term" value="F:lyase activity"/>
    <property type="evidence" value="ECO:0007669"/>
    <property type="project" value="UniProtKB-KW"/>
</dbReference>
<evidence type="ECO:0000256" key="5">
    <source>
        <dbReference type="ARBA" id="ARBA00023124"/>
    </source>
</evidence>
<keyword evidence="5" id="KW-0190">Covalent protein-DNA linkage</keyword>
<protein>
    <recommendedName>
        <fullName evidence="8">Abasic site processing protein</fullName>
        <ecNumber evidence="8">3.4.-.-</ecNumber>
    </recommendedName>
</protein>
<dbReference type="GO" id="GO:0003697">
    <property type="term" value="F:single-stranded DNA binding"/>
    <property type="evidence" value="ECO:0007669"/>
    <property type="project" value="InterPro"/>
</dbReference>
<keyword evidence="4 8" id="KW-0378">Hydrolase</keyword>
<comment type="caution">
    <text evidence="9">The sequence shown here is derived from an EMBL/GenBank/DDBJ whole genome shotgun (WGS) entry which is preliminary data.</text>
</comment>
<evidence type="ECO:0000256" key="3">
    <source>
        <dbReference type="ARBA" id="ARBA00022763"/>
    </source>
</evidence>
<evidence type="ECO:0000256" key="1">
    <source>
        <dbReference type="ARBA" id="ARBA00008136"/>
    </source>
</evidence>
<reference evidence="9" key="1">
    <citation type="journal article" date="2014" name="Int. J. Syst. Evol. Microbiol.">
        <title>Complete genome sequence of Corynebacterium casei LMG S-19264T (=DSM 44701T), isolated from a smear-ripened cheese.</title>
        <authorList>
            <consortium name="US DOE Joint Genome Institute (JGI-PGF)"/>
            <person name="Walter F."/>
            <person name="Albersmeier A."/>
            <person name="Kalinowski J."/>
            <person name="Ruckert C."/>
        </authorList>
    </citation>
    <scope>NUCLEOTIDE SEQUENCE</scope>
    <source>
        <strain evidence="9">KCTC 23732</strain>
    </source>
</reference>
<dbReference type="Pfam" id="PF02586">
    <property type="entry name" value="SRAP"/>
    <property type="match status" value="1"/>
</dbReference>
<dbReference type="EMBL" id="BMYS01000001">
    <property type="protein sequence ID" value="GGW75674.1"/>
    <property type="molecule type" value="Genomic_DNA"/>
</dbReference>
<dbReference type="GO" id="GO:0008233">
    <property type="term" value="F:peptidase activity"/>
    <property type="evidence" value="ECO:0007669"/>
    <property type="project" value="UniProtKB-KW"/>
</dbReference>
<evidence type="ECO:0000313" key="10">
    <source>
        <dbReference type="Proteomes" id="UP000608345"/>
    </source>
</evidence>
<dbReference type="PANTHER" id="PTHR13604:SF0">
    <property type="entry name" value="ABASIC SITE PROCESSING PROTEIN HMCES"/>
    <property type="match status" value="1"/>
</dbReference>
<dbReference type="Proteomes" id="UP000608345">
    <property type="component" value="Unassembled WGS sequence"/>
</dbReference>
<dbReference type="GO" id="GO:0006508">
    <property type="term" value="P:proteolysis"/>
    <property type="evidence" value="ECO:0007669"/>
    <property type="project" value="UniProtKB-KW"/>
</dbReference>
<dbReference type="GO" id="GO:0106300">
    <property type="term" value="P:protein-DNA covalent cross-linking repair"/>
    <property type="evidence" value="ECO:0007669"/>
    <property type="project" value="InterPro"/>
</dbReference>
<evidence type="ECO:0000256" key="8">
    <source>
        <dbReference type="RuleBase" id="RU364100"/>
    </source>
</evidence>
<sequence length="212" mass="23943">MCGRYALFNTQELQSQFELDFTDPMPARYNIAPQQIAPVIKEVGGRRVLMHAIWGLRPSWANDAMPKPFNAKVETVAEKPFFRNAWQRSRVIVPANGYYEWKTTASGKQPYFIYPESGLFGFAGLLEFHEEVPNFTIITTAANALTQEIHDRMPVILQPADYAAWLDTGNSNKLLLRQIAGQYPSEKMRMQMAHKAVGNVSTEGAFLLGDNN</sequence>
<evidence type="ECO:0000256" key="6">
    <source>
        <dbReference type="ARBA" id="ARBA00023125"/>
    </source>
</evidence>
<proteinExistence type="inferred from homology"/>
<gene>
    <name evidence="9" type="ORF">GCM10011450_01350</name>
</gene>
<keyword evidence="7" id="KW-0456">Lyase</keyword>
<reference evidence="9" key="2">
    <citation type="submission" date="2020-09" db="EMBL/GenBank/DDBJ databases">
        <authorList>
            <person name="Sun Q."/>
            <person name="Kim S."/>
        </authorList>
    </citation>
    <scope>NUCLEOTIDE SEQUENCE</scope>
    <source>
        <strain evidence="9">KCTC 23732</strain>
    </source>
</reference>
<dbReference type="AlphaFoldDB" id="A0A918JDP2"/>
<evidence type="ECO:0000313" key="9">
    <source>
        <dbReference type="EMBL" id="GGW75674.1"/>
    </source>
</evidence>
<dbReference type="Gene3D" id="3.90.1680.10">
    <property type="entry name" value="SOS response associated peptidase-like"/>
    <property type="match status" value="1"/>
</dbReference>
<keyword evidence="10" id="KW-1185">Reference proteome</keyword>
<dbReference type="InterPro" id="IPR003738">
    <property type="entry name" value="SRAP"/>
</dbReference>
<name>A0A918JDP2_9BURK</name>
<comment type="similarity">
    <text evidence="1 8">Belongs to the SOS response-associated peptidase family.</text>
</comment>
<evidence type="ECO:0000256" key="4">
    <source>
        <dbReference type="ARBA" id="ARBA00022801"/>
    </source>
</evidence>
<keyword evidence="6" id="KW-0238">DNA-binding</keyword>
<keyword evidence="2 8" id="KW-0645">Protease</keyword>
<dbReference type="InterPro" id="IPR036590">
    <property type="entry name" value="SRAP-like"/>
</dbReference>
<accession>A0A918JDP2</accession>
<evidence type="ECO:0000256" key="2">
    <source>
        <dbReference type="ARBA" id="ARBA00022670"/>
    </source>
</evidence>
<dbReference type="RefSeq" id="WP_189383514.1">
    <property type="nucleotide sequence ID" value="NZ_BAABFY010000002.1"/>
</dbReference>
<organism evidence="9 10">
    <name type="scientific">Advenella faeciporci</name>
    <dbReference type="NCBI Taxonomy" id="797535"/>
    <lineage>
        <taxon>Bacteria</taxon>
        <taxon>Pseudomonadati</taxon>
        <taxon>Pseudomonadota</taxon>
        <taxon>Betaproteobacteria</taxon>
        <taxon>Burkholderiales</taxon>
        <taxon>Alcaligenaceae</taxon>
    </lineage>
</organism>
<keyword evidence="3" id="KW-0227">DNA damage</keyword>
<dbReference type="PANTHER" id="PTHR13604">
    <property type="entry name" value="DC12-RELATED"/>
    <property type="match status" value="1"/>
</dbReference>
<dbReference type="SUPFAM" id="SSF143081">
    <property type="entry name" value="BB1717-like"/>
    <property type="match status" value="1"/>
</dbReference>
<dbReference type="EC" id="3.4.-.-" evidence="8"/>
<evidence type="ECO:0000256" key="7">
    <source>
        <dbReference type="ARBA" id="ARBA00023239"/>
    </source>
</evidence>